<evidence type="ECO:0000256" key="1">
    <source>
        <dbReference type="ARBA" id="ARBA00001936"/>
    </source>
</evidence>
<name>A0A1I8ATK8_9BILA</name>
<dbReference type="CDD" id="cd00144">
    <property type="entry name" value="MPP_PPP_family"/>
    <property type="match status" value="1"/>
</dbReference>
<organism evidence="11 12">
    <name type="scientific">Steinernema glaseri</name>
    <dbReference type="NCBI Taxonomy" id="37863"/>
    <lineage>
        <taxon>Eukaryota</taxon>
        <taxon>Metazoa</taxon>
        <taxon>Ecdysozoa</taxon>
        <taxon>Nematoda</taxon>
        <taxon>Chromadorea</taxon>
        <taxon>Rhabditida</taxon>
        <taxon>Tylenchina</taxon>
        <taxon>Panagrolaimomorpha</taxon>
        <taxon>Strongyloidoidea</taxon>
        <taxon>Steinernematidae</taxon>
        <taxon>Steinernema</taxon>
    </lineage>
</organism>
<evidence type="ECO:0000256" key="4">
    <source>
        <dbReference type="ARBA" id="ARBA00022801"/>
    </source>
</evidence>
<dbReference type="GO" id="GO:0046872">
    <property type="term" value="F:metal ion binding"/>
    <property type="evidence" value="ECO:0007669"/>
    <property type="project" value="UniProtKB-KW"/>
</dbReference>
<dbReference type="PANTHER" id="PTHR11668">
    <property type="entry name" value="SERINE/THREONINE PROTEIN PHOSPHATASE"/>
    <property type="match status" value="1"/>
</dbReference>
<keyword evidence="11" id="KW-1185">Reference proteome</keyword>
<dbReference type="Proteomes" id="UP000095287">
    <property type="component" value="Unplaced"/>
</dbReference>
<evidence type="ECO:0000256" key="7">
    <source>
        <dbReference type="ARBA" id="ARBA00047761"/>
    </source>
</evidence>
<keyword evidence="5" id="KW-0904">Protein phosphatase</keyword>
<keyword evidence="4" id="KW-0378">Hydrolase</keyword>
<keyword evidence="6" id="KW-0464">Manganese</keyword>
<keyword evidence="3" id="KW-0479">Metal-binding</keyword>
<comment type="cofactor">
    <cofactor evidence="1">
        <name>Mn(2+)</name>
        <dbReference type="ChEBI" id="CHEBI:29035"/>
    </cofactor>
</comment>
<dbReference type="InterPro" id="IPR050341">
    <property type="entry name" value="PP1_catalytic_subunit"/>
</dbReference>
<dbReference type="PANTHER" id="PTHR11668:SF300">
    <property type="entry name" value="SERINE_THREONINE-PROTEIN PHOSPHATASE"/>
    <property type="match status" value="1"/>
</dbReference>
<comment type="catalytic activity">
    <reaction evidence="8">
        <text>O-phospho-L-threonyl-[protein] + H2O = L-threonyl-[protein] + phosphate</text>
        <dbReference type="Rhea" id="RHEA:47004"/>
        <dbReference type="Rhea" id="RHEA-COMP:11060"/>
        <dbReference type="Rhea" id="RHEA-COMP:11605"/>
        <dbReference type="ChEBI" id="CHEBI:15377"/>
        <dbReference type="ChEBI" id="CHEBI:30013"/>
        <dbReference type="ChEBI" id="CHEBI:43474"/>
        <dbReference type="ChEBI" id="CHEBI:61977"/>
        <dbReference type="EC" id="3.1.3.16"/>
    </reaction>
</comment>
<evidence type="ECO:0000256" key="3">
    <source>
        <dbReference type="ARBA" id="ARBA00022723"/>
    </source>
</evidence>
<dbReference type="GO" id="GO:0005737">
    <property type="term" value="C:cytoplasm"/>
    <property type="evidence" value="ECO:0007669"/>
    <property type="project" value="TreeGrafter"/>
</dbReference>
<dbReference type="EC" id="3.1.3.16" evidence="2"/>
<comment type="catalytic activity">
    <reaction evidence="7">
        <text>O-phospho-L-seryl-[protein] + H2O = L-seryl-[protein] + phosphate</text>
        <dbReference type="Rhea" id="RHEA:20629"/>
        <dbReference type="Rhea" id="RHEA-COMP:9863"/>
        <dbReference type="Rhea" id="RHEA-COMP:11604"/>
        <dbReference type="ChEBI" id="CHEBI:15377"/>
        <dbReference type="ChEBI" id="CHEBI:29999"/>
        <dbReference type="ChEBI" id="CHEBI:43474"/>
        <dbReference type="ChEBI" id="CHEBI:83421"/>
        <dbReference type="EC" id="3.1.3.16"/>
    </reaction>
</comment>
<feature type="region of interest" description="Disordered" evidence="9">
    <location>
        <begin position="568"/>
        <end position="588"/>
    </location>
</feature>
<proteinExistence type="predicted"/>
<evidence type="ECO:0000313" key="12">
    <source>
        <dbReference type="WBParaSite" id="L893_g875.t1"/>
    </source>
</evidence>
<accession>A0A1I8ATK8</accession>
<evidence type="ECO:0000259" key="10">
    <source>
        <dbReference type="SMART" id="SM00156"/>
    </source>
</evidence>
<evidence type="ECO:0000256" key="6">
    <source>
        <dbReference type="ARBA" id="ARBA00023211"/>
    </source>
</evidence>
<dbReference type="AlphaFoldDB" id="A0A1I8ATK8"/>
<evidence type="ECO:0000256" key="5">
    <source>
        <dbReference type="ARBA" id="ARBA00022912"/>
    </source>
</evidence>
<dbReference type="InterPro" id="IPR029052">
    <property type="entry name" value="Metallo-depent_PP-like"/>
</dbReference>
<evidence type="ECO:0000256" key="9">
    <source>
        <dbReference type="SAM" id="MobiDB-lite"/>
    </source>
</evidence>
<dbReference type="InterPro" id="IPR006186">
    <property type="entry name" value="Ser/Thr-sp_prot-phosphatase"/>
</dbReference>
<dbReference type="WBParaSite" id="L893_g875.t1">
    <property type="protein sequence ID" value="L893_g875.t1"/>
    <property type="gene ID" value="L893_g875"/>
</dbReference>
<reference evidence="12" key="1">
    <citation type="submission" date="2016-11" db="UniProtKB">
        <authorList>
            <consortium name="WormBaseParasite"/>
        </authorList>
    </citation>
    <scope>IDENTIFICATION</scope>
</reference>
<evidence type="ECO:0000313" key="11">
    <source>
        <dbReference type="Proteomes" id="UP000095287"/>
    </source>
</evidence>
<dbReference type="GO" id="GO:0005634">
    <property type="term" value="C:nucleus"/>
    <property type="evidence" value="ECO:0007669"/>
    <property type="project" value="TreeGrafter"/>
</dbReference>
<feature type="domain" description="Serine/threonine specific protein phosphatases" evidence="10">
    <location>
        <begin position="130"/>
        <end position="404"/>
    </location>
</feature>
<sequence>MWLSGLSGSSSGYTKNDGAGQLGLTKSVLTVDIRVSICLSRSAHQCSCCRSSPPFPSCTLRDRLTMAAFAMAAHGSVRARSPQSIPKFVPREYRCSRTVMTAEHLEHIAYQLIARFVNEGKNPQPLKATVEQRKVVEILHTVTDILGNDKPFVPLVADDTHPIVVVGRLSGEMANLLTVLAKFGLPPNVSYVFLGNFAGPGDHGVEVTLLLLTLKIRFPGNIHILRGRLETYENADSFMHRHCEFNLSEEFFFMFNFVFDELPVAALINGESFCTSSGISQWQNCIRVLNDLSCTLERSETLLDNIITADILYGKPTHDDYSGFPPLSDYGRNFDSSVFKSFLQANVLKRVIRSNDYIEKGFELSYPECITISSVVEGYNHMTVAVLGGDSQQKVKIAHLTVPHNTSASYEAFRCLLERLPHKSPKKSTEVRPSKCNLCEHRYSLDVLTQRRILRFKDQEVWIKTSGICVLNEFVTAKIITEREKEHANQQQLAETYLPLMLDIILNKCEKSSRLLVPAWETAAVERYRHYIGESCHNRSILRAFRRRYTGGSLTNIEHLNPRRGRYCEDDTDDSDETPPDPKPSSAARSWWDRVTRIFYS</sequence>
<protein>
    <recommendedName>
        <fullName evidence="2">protein-serine/threonine phosphatase</fullName>
        <ecNumber evidence="2">3.1.3.16</ecNumber>
    </recommendedName>
</protein>
<dbReference type="Pfam" id="PF00149">
    <property type="entry name" value="Metallophos"/>
    <property type="match status" value="1"/>
</dbReference>
<dbReference type="PRINTS" id="PR00114">
    <property type="entry name" value="STPHPHTASE"/>
</dbReference>
<evidence type="ECO:0000256" key="8">
    <source>
        <dbReference type="ARBA" id="ARBA00048336"/>
    </source>
</evidence>
<feature type="compositionally biased region" description="Acidic residues" evidence="9">
    <location>
        <begin position="570"/>
        <end position="579"/>
    </location>
</feature>
<evidence type="ECO:0000256" key="2">
    <source>
        <dbReference type="ARBA" id="ARBA00013081"/>
    </source>
</evidence>
<dbReference type="InterPro" id="IPR004843">
    <property type="entry name" value="Calcineurin-like_PHP"/>
</dbReference>
<dbReference type="Gene3D" id="3.60.21.10">
    <property type="match status" value="1"/>
</dbReference>
<dbReference type="SUPFAM" id="SSF56300">
    <property type="entry name" value="Metallo-dependent phosphatases"/>
    <property type="match status" value="1"/>
</dbReference>
<dbReference type="GO" id="GO:0004722">
    <property type="term" value="F:protein serine/threonine phosphatase activity"/>
    <property type="evidence" value="ECO:0007669"/>
    <property type="project" value="UniProtKB-EC"/>
</dbReference>
<dbReference type="SMART" id="SM00156">
    <property type="entry name" value="PP2Ac"/>
    <property type="match status" value="1"/>
</dbReference>